<gene>
    <name evidence="2" type="ORF">CmNV_022</name>
</gene>
<keyword evidence="1" id="KW-0812">Transmembrane</keyword>
<accession>A0AAE9BZU9</accession>
<name>A0AAE9BZU9_9VIRU</name>
<evidence type="ECO:0000313" key="3">
    <source>
        <dbReference type="Proteomes" id="UP000830962"/>
    </source>
</evidence>
<evidence type="ECO:0000313" key="2">
    <source>
        <dbReference type="EMBL" id="UBZ25612.1"/>
    </source>
</evidence>
<sequence>MLDLVENTVGEQSITQNILILLGAIVLLCLLIWISFKIAKN</sequence>
<reference evidence="2" key="1">
    <citation type="journal article" date="2021" name="Viruses">
        <title>Identification and Full Characterisation of Two Novel Crustacean Infecting Members of the Family Nudiviridae Provides Support for Two Subfamilies.</title>
        <authorList>
            <person name="Bateman K.S."/>
            <person name="Kerr R."/>
            <person name="Stentiford G.D."/>
            <person name="Bean T.P."/>
            <person name="Hooper C."/>
            <person name="Van Eynde B."/>
            <person name="Delbare D."/>
            <person name="Bojko J."/>
            <person name="Christiaens O."/>
            <person name="Taning C.N.T."/>
            <person name="Smagghe G."/>
            <person name="van Oers M.M."/>
            <person name="van Aerle R."/>
        </authorList>
    </citation>
    <scope>NUCLEOTIDE SEQUENCE</scope>
    <source>
        <strain evidence="2">AN2</strain>
    </source>
</reference>
<evidence type="ECO:0000256" key="1">
    <source>
        <dbReference type="SAM" id="Phobius"/>
    </source>
</evidence>
<protein>
    <submittedName>
        <fullName evidence="2">Uncharacterized protein</fullName>
    </submittedName>
</protein>
<feature type="transmembrane region" description="Helical" evidence="1">
    <location>
        <begin position="14"/>
        <end position="36"/>
    </location>
</feature>
<keyword evidence="1" id="KW-1133">Transmembrane helix</keyword>
<dbReference type="EMBL" id="MZ311578">
    <property type="protein sequence ID" value="UBZ25612.1"/>
    <property type="molecule type" value="Genomic_DNA"/>
</dbReference>
<organism evidence="2 3">
    <name type="scientific">Carcinus maenas nudivirus</name>
    <dbReference type="NCBI Taxonomy" id="2880837"/>
    <lineage>
        <taxon>Viruses</taxon>
        <taxon>Viruses incertae sedis</taxon>
        <taxon>Naldaviricetes</taxon>
        <taxon>Lefavirales</taxon>
        <taxon>Nudiviridae</taxon>
        <taxon>Gammanudivirus</taxon>
        <taxon>Gammanudivirus cameanadis</taxon>
    </lineage>
</organism>
<dbReference type="Proteomes" id="UP000830962">
    <property type="component" value="Segment"/>
</dbReference>
<keyword evidence="1" id="KW-0472">Membrane</keyword>
<keyword evidence="3" id="KW-1185">Reference proteome</keyword>
<proteinExistence type="predicted"/>